<evidence type="ECO:0000313" key="10">
    <source>
        <dbReference type="Proteomes" id="UP000284361"/>
    </source>
</evidence>
<evidence type="ECO:0000313" key="3">
    <source>
        <dbReference type="EMBL" id="RGM91357.1"/>
    </source>
</evidence>
<dbReference type="EMBL" id="DYWE01000008">
    <property type="protein sequence ID" value="HJF80197.1"/>
    <property type="molecule type" value="Genomic_DNA"/>
</dbReference>
<reference evidence="1" key="4">
    <citation type="submission" date="2021-09" db="EMBL/GenBank/DDBJ databases">
        <authorList>
            <person name="Gilroy R."/>
        </authorList>
    </citation>
    <scope>NUCLEOTIDE SEQUENCE</scope>
    <source>
        <strain evidence="1">9794</strain>
    </source>
</reference>
<evidence type="ECO:0000313" key="9">
    <source>
        <dbReference type="Proteomes" id="UP000260814"/>
    </source>
</evidence>
<name>A0A1Q6GF97_9BACT</name>
<dbReference type="Proteomes" id="UP000285750">
    <property type="component" value="Unassembled WGS sequence"/>
</dbReference>
<evidence type="ECO:0000313" key="11">
    <source>
        <dbReference type="Proteomes" id="UP000284916"/>
    </source>
</evidence>
<gene>
    <name evidence="2" type="ORF">BHV76_08295</name>
    <name evidence="7" type="ORF">DW035_07430</name>
    <name evidence="6" type="ORF">DW204_13230</name>
    <name evidence="5" type="ORF">DW789_11015</name>
    <name evidence="4" type="ORF">DWY14_13975</name>
    <name evidence="3" type="ORF">DXB87_08660</name>
    <name evidence="1" type="ORF">K8V40_00830</name>
</gene>
<dbReference type="RefSeq" id="WP_117701886.1">
    <property type="nucleotide sequence ID" value="NZ_CAJLCU010000017.1"/>
</dbReference>
<evidence type="ECO:0000313" key="12">
    <source>
        <dbReference type="Proteomes" id="UP000284998"/>
    </source>
</evidence>
<dbReference type="Proteomes" id="UP000284998">
    <property type="component" value="Unassembled WGS sequence"/>
</dbReference>
<evidence type="ECO:0000313" key="7">
    <source>
        <dbReference type="EMBL" id="RHL15784.1"/>
    </source>
</evidence>
<evidence type="ECO:0000313" key="4">
    <source>
        <dbReference type="EMBL" id="RGS04024.1"/>
    </source>
</evidence>
<reference evidence="1" key="3">
    <citation type="journal article" date="2021" name="PeerJ">
        <title>Extensive microbial diversity within the chicken gut microbiome revealed by metagenomics and culture.</title>
        <authorList>
            <person name="Gilroy R."/>
            <person name="Ravi A."/>
            <person name="Getino M."/>
            <person name="Pursley I."/>
            <person name="Horton D.L."/>
            <person name="Alikhan N.F."/>
            <person name="Baker D."/>
            <person name="Gharbi K."/>
            <person name="Hall N."/>
            <person name="Watson M."/>
            <person name="Adriaenssens E.M."/>
            <person name="Foster-Nyarko E."/>
            <person name="Jarju S."/>
            <person name="Secka A."/>
            <person name="Antonio M."/>
            <person name="Oren A."/>
            <person name="Chaudhuri R.R."/>
            <person name="La Ragione R."/>
            <person name="Hildebrand F."/>
            <person name="Pallen M.J."/>
        </authorList>
    </citation>
    <scope>NUCLEOTIDE SEQUENCE</scope>
    <source>
        <strain evidence="1">9794</strain>
    </source>
</reference>
<evidence type="ECO:0000313" key="1">
    <source>
        <dbReference type="EMBL" id="HJF80197.1"/>
    </source>
</evidence>
<evidence type="ECO:0000313" key="13">
    <source>
        <dbReference type="Proteomes" id="UP000285750"/>
    </source>
</evidence>
<dbReference type="EMBL" id="QROI01000009">
    <property type="protein sequence ID" value="RHL15784.1"/>
    <property type="molecule type" value="Genomic_DNA"/>
</dbReference>
<dbReference type="Proteomes" id="UP000284361">
    <property type="component" value="Unassembled WGS sequence"/>
</dbReference>
<dbReference type="SUPFAM" id="SSF52833">
    <property type="entry name" value="Thioredoxin-like"/>
    <property type="match status" value="1"/>
</dbReference>
<dbReference type="Proteomes" id="UP000186685">
    <property type="component" value="Unassembled WGS sequence"/>
</dbReference>
<accession>A0A1Q6GF97</accession>
<dbReference type="EMBL" id="QRUY01000039">
    <property type="protein sequence ID" value="RGS04024.1"/>
    <property type="molecule type" value="Genomic_DNA"/>
</dbReference>
<reference evidence="9 10" key="2">
    <citation type="submission" date="2018-08" db="EMBL/GenBank/DDBJ databases">
        <title>A genome reference for cultivated species of the human gut microbiota.</title>
        <authorList>
            <person name="Zou Y."/>
            <person name="Xue W."/>
            <person name="Luo G."/>
        </authorList>
    </citation>
    <scope>NUCLEOTIDE SEQUENCE [LARGE SCALE GENOMIC DNA]</scope>
    <source>
        <strain evidence="4 13">AF24-16AC</strain>
        <strain evidence="7 11">AF39-11</strain>
        <strain evidence="6 12">AM17-44</strain>
        <strain evidence="5 10">AM31-10</strain>
        <strain evidence="3 9">OM06-2</strain>
    </source>
</reference>
<reference evidence="2 8" key="1">
    <citation type="journal article" date="2016" name="Nat. Biotechnol.">
        <title>Measurement of bacterial replication rates in microbial communities.</title>
        <authorList>
            <person name="Brown C.T."/>
            <person name="Olm M.R."/>
            <person name="Thomas B.C."/>
            <person name="Banfield J.F."/>
        </authorList>
    </citation>
    <scope>NUCLEOTIDE SEQUENCE [LARGE SCALE GENOMIC DNA]</scope>
    <source>
        <strain evidence="2">45_130</strain>
    </source>
</reference>
<dbReference type="EMBL" id="QSTW01000009">
    <property type="protein sequence ID" value="RGM91357.1"/>
    <property type="molecule type" value="Genomic_DNA"/>
</dbReference>
<dbReference type="Proteomes" id="UP000260814">
    <property type="component" value="Unassembled WGS sequence"/>
</dbReference>
<evidence type="ECO:0000313" key="5">
    <source>
        <dbReference type="EMBL" id="RHD53128.1"/>
    </source>
</evidence>
<dbReference type="Gene3D" id="3.40.30.10">
    <property type="entry name" value="Glutaredoxin"/>
    <property type="match status" value="1"/>
</dbReference>
<dbReference type="EMBL" id="QSJG01000023">
    <property type="protein sequence ID" value="RHD53128.1"/>
    <property type="molecule type" value="Genomic_DNA"/>
</dbReference>
<dbReference type="EMBL" id="QRJS01000044">
    <property type="protein sequence ID" value="RHH40326.1"/>
    <property type="molecule type" value="Genomic_DNA"/>
</dbReference>
<proteinExistence type="predicted"/>
<comment type="caution">
    <text evidence="7">The sequence shown here is derived from an EMBL/GenBank/DDBJ whole genome shotgun (WGS) entry which is preliminary data.</text>
</comment>
<dbReference type="InterPro" id="IPR036249">
    <property type="entry name" value="Thioredoxin-like_sf"/>
</dbReference>
<dbReference type="Proteomes" id="UP000284916">
    <property type="component" value="Unassembled WGS sequence"/>
</dbReference>
<protein>
    <submittedName>
        <fullName evidence="1">Thioredoxin family protein</fullName>
    </submittedName>
</protein>
<evidence type="ECO:0000313" key="6">
    <source>
        <dbReference type="EMBL" id="RHH40326.1"/>
    </source>
</evidence>
<dbReference type="AlphaFoldDB" id="A0A1Q6GF97"/>
<evidence type="ECO:0000313" key="2">
    <source>
        <dbReference type="EMBL" id="OKZ09860.1"/>
    </source>
</evidence>
<dbReference type="EMBL" id="MNQR01000021">
    <property type="protein sequence ID" value="OKZ09860.1"/>
    <property type="molecule type" value="Genomic_DNA"/>
</dbReference>
<evidence type="ECO:0000313" key="8">
    <source>
        <dbReference type="Proteomes" id="UP000186685"/>
    </source>
</evidence>
<sequence>MLKNVKWFFVVLVFSSFISLSFDKRKTPTEKLPLGAQAPELVLGKEKQPLSLQAAKGNYILLSFWASYDAASRTRNARLHNVVSDDARVEMISISFDRYQSVFNAAVRQDGISDNVYQEMEGENSEIFKSYDLKHGFINYLVNDRGAIVAKNVTPSELASLLHQAEN</sequence>
<organism evidence="7 11">
    <name type="scientific">Phocaeicola plebeius</name>
    <dbReference type="NCBI Taxonomy" id="310297"/>
    <lineage>
        <taxon>Bacteria</taxon>
        <taxon>Pseudomonadati</taxon>
        <taxon>Bacteroidota</taxon>
        <taxon>Bacteroidia</taxon>
        <taxon>Bacteroidales</taxon>
        <taxon>Bacteroidaceae</taxon>
        <taxon>Phocaeicola</taxon>
    </lineage>
</organism>
<dbReference type="Proteomes" id="UP000722357">
    <property type="component" value="Unassembled WGS sequence"/>
</dbReference>